<dbReference type="GO" id="GO:0003924">
    <property type="term" value="F:GTPase activity"/>
    <property type="evidence" value="ECO:0007669"/>
    <property type="project" value="UniProtKB-UniRule"/>
</dbReference>
<dbReference type="GO" id="GO:0005047">
    <property type="term" value="F:signal recognition particle binding"/>
    <property type="evidence" value="ECO:0007669"/>
    <property type="project" value="TreeGrafter"/>
</dbReference>
<comment type="subunit">
    <text evidence="8">Part of the signal recognition particle protein translocation system, which is composed of SRP and FtsY.</text>
</comment>
<evidence type="ECO:0000256" key="3">
    <source>
        <dbReference type="ARBA" id="ARBA00022741"/>
    </source>
</evidence>
<dbReference type="RefSeq" id="WP_393970968.1">
    <property type="nucleotide sequence ID" value="NZ_CP133772.1"/>
</dbReference>
<dbReference type="GO" id="GO:0005525">
    <property type="term" value="F:GTP binding"/>
    <property type="evidence" value="ECO:0007669"/>
    <property type="project" value="UniProtKB-UniRule"/>
</dbReference>
<dbReference type="Gene3D" id="1.20.120.140">
    <property type="entry name" value="Signal recognition particle SRP54, nucleotide-binding domain"/>
    <property type="match status" value="1"/>
</dbReference>
<dbReference type="SUPFAM" id="SSF52540">
    <property type="entry name" value="P-loop containing nucleoside triphosphate hydrolases"/>
    <property type="match status" value="1"/>
</dbReference>
<protein>
    <recommendedName>
        <fullName evidence="8">Signal recognition particle receptor FtsY</fullName>
        <shortName evidence="8">SRP receptor</shortName>
        <ecNumber evidence="8">3.6.5.4</ecNumber>
    </recommendedName>
</protein>
<dbReference type="PANTHER" id="PTHR43134">
    <property type="entry name" value="SIGNAL RECOGNITION PARTICLE RECEPTOR SUBUNIT ALPHA"/>
    <property type="match status" value="1"/>
</dbReference>
<dbReference type="InterPro" id="IPR036225">
    <property type="entry name" value="SRP/SRP_N"/>
</dbReference>
<name>A0AAX4NHT2_9ARCH</name>
<dbReference type="GO" id="GO:0005886">
    <property type="term" value="C:plasma membrane"/>
    <property type="evidence" value="ECO:0007669"/>
    <property type="project" value="UniProtKB-SubCell"/>
</dbReference>
<dbReference type="GeneID" id="95967951"/>
<keyword evidence="3 8" id="KW-0547">Nucleotide-binding</keyword>
<dbReference type="EMBL" id="CP133772">
    <property type="protein sequence ID" value="WYY00634.1"/>
    <property type="molecule type" value="Genomic_DNA"/>
</dbReference>
<dbReference type="InterPro" id="IPR004390">
    <property type="entry name" value="SR_rcpt_FtsY"/>
</dbReference>
<dbReference type="FunFam" id="3.40.50.300:FF:000053">
    <property type="entry name" value="Signal recognition particle receptor FtsY"/>
    <property type="match status" value="1"/>
</dbReference>
<comment type="catalytic activity">
    <reaction evidence="8">
        <text>GTP + H2O = GDP + phosphate + H(+)</text>
        <dbReference type="Rhea" id="RHEA:19669"/>
        <dbReference type="ChEBI" id="CHEBI:15377"/>
        <dbReference type="ChEBI" id="CHEBI:15378"/>
        <dbReference type="ChEBI" id="CHEBI:37565"/>
        <dbReference type="ChEBI" id="CHEBI:43474"/>
        <dbReference type="ChEBI" id="CHEBI:58189"/>
        <dbReference type="EC" id="3.6.5.4"/>
    </reaction>
</comment>
<feature type="binding site" evidence="8">
    <location>
        <begin position="186"/>
        <end position="190"/>
    </location>
    <ligand>
        <name>GTP</name>
        <dbReference type="ChEBI" id="CHEBI:37565"/>
    </ligand>
</feature>
<evidence type="ECO:0000256" key="8">
    <source>
        <dbReference type="HAMAP-Rule" id="MF_00920"/>
    </source>
</evidence>
<dbReference type="KEGG" id="omr:OXIME_001214"/>
<evidence type="ECO:0000256" key="5">
    <source>
        <dbReference type="ARBA" id="ARBA00023134"/>
    </source>
</evidence>
<evidence type="ECO:0000256" key="2">
    <source>
        <dbReference type="ARBA" id="ARBA00022490"/>
    </source>
</evidence>
<dbReference type="CDD" id="cd17874">
    <property type="entry name" value="FtsY"/>
    <property type="match status" value="1"/>
</dbReference>
<gene>
    <name evidence="8 10" type="primary">ftsY</name>
    <name evidence="10" type="ORF">OXIME_001214</name>
</gene>
<keyword evidence="7 8" id="KW-0675">Receptor</keyword>
<dbReference type="Pfam" id="PF02881">
    <property type="entry name" value="SRP54_N"/>
    <property type="match status" value="1"/>
</dbReference>
<comment type="subcellular location">
    <subcellularLocation>
        <location evidence="8">Cell membrane</location>
        <topology evidence="8">Peripheral membrane protein</topology>
        <orientation evidence="8">Cytoplasmic side</orientation>
    </subcellularLocation>
    <subcellularLocation>
        <location evidence="8">Cytoplasm</location>
    </subcellularLocation>
</comment>
<evidence type="ECO:0000256" key="4">
    <source>
        <dbReference type="ARBA" id="ARBA00022801"/>
    </source>
</evidence>
<dbReference type="SMART" id="SM00382">
    <property type="entry name" value="AAA"/>
    <property type="match status" value="1"/>
</dbReference>
<dbReference type="EC" id="3.6.5.4" evidence="8"/>
<evidence type="ECO:0000256" key="6">
    <source>
        <dbReference type="ARBA" id="ARBA00023136"/>
    </source>
</evidence>
<reference evidence="10 11" key="1">
    <citation type="submission" date="2023-09" db="EMBL/GenBank/DDBJ databases">
        <authorList>
            <person name="Golyshina O.V."/>
            <person name="Lunev E.A."/>
            <person name="Bargiela R."/>
            <person name="Gaines M.C."/>
            <person name="Daum B."/>
            <person name="Bale N.J."/>
            <person name="Koenen M."/>
            <person name="Sinninghe Damst J.S."/>
            <person name="Yakimov M."/>
            <person name="Golyshin P.N."/>
        </authorList>
    </citation>
    <scope>NUCLEOTIDE SEQUENCE [LARGE SCALE GENOMIC DNA]</scope>
    <source>
        <strain evidence="10 11">M1</strain>
    </source>
</reference>
<keyword evidence="5 8" id="KW-0342">GTP-binding</keyword>
<dbReference type="PROSITE" id="PS00300">
    <property type="entry name" value="SRP54"/>
    <property type="match status" value="1"/>
</dbReference>
<dbReference type="InterPro" id="IPR013822">
    <property type="entry name" value="Signal_recog_particl_SRP54_hlx"/>
</dbReference>
<dbReference type="GO" id="GO:0006614">
    <property type="term" value="P:SRP-dependent cotranslational protein targeting to membrane"/>
    <property type="evidence" value="ECO:0007669"/>
    <property type="project" value="InterPro"/>
</dbReference>
<dbReference type="AlphaFoldDB" id="A0AAX4NHT2"/>
<dbReference type="HAMAP" id="MF_00920">
    <property type="entry name" value="FtsY"/>
    <property type="match status" value="1"/>
</dbReference>
<evidence type="ECO:0000313" key="10">
    <source>
        <dbReference type="EMBL" id="WYY00634.1"/>
    </source>
</evidence>
<dbReference type="NCBIfam" id="TIGR00064">
    <property type="entry name" value="ftsY"/>
    <property type="match status" value="1"/>
</dbReference>
<feature type="domain" description="SRP54-type proteins GTP-binding" evidence="9">
    <location>
        <begin position="265"/>
        <end position="278"/>
    </location>
</feature>
<keyword evidence="4 8" id="KW-0378">Hydrolase</keyword>
<proteinExistence type="inferred from homology"/>
<evidence type="ECO:0000256" key="1">
    <source>
        <dbReference type="ARBA" id="ARBA00022475"/>
    </source>
</evidence>
<dbReference type="PANTHER" id="PTHR43134:SF1">
    <property type="entry name" value="SIGNAL RECOGNITION PARTICLE RECEPTOR SUBUNIT ALPHA"/>
    <property type="match status" value="1"/>
</dbReference>
<keyword evidence="11" id="KW-1185">Reference proteome</keyword>
<dbReference type="Pfam" id="PF00448">
    <property type="entry name" value="SRP54"/>
    <property type="match status" value="1"/>
</dbReference>
<evidence type="ECO:0000256" key="7">
    <source>
        <dbReference type="ARBA" id="ARBA00023170"/>
    </source>
</evidence>
<dbReference type="Proteomes" id="UP001451606">
    <property type="component" value="Chromosome"/>
</dbReference>
<feature type="binding site" evidence="8">
    <location>
        <begin position="104"/>
        <end position="111"/>
    </location>
    <ligand>
        <name>GTP</name>
        <dbReference type="ChEBI" id="CHEBI:37565"/>
    </ligand>
</feature>
<keyword evidence="1 8" id="KW-1003">Cell membrane</keyword>
<dbReference type="SMART" id="SM00962">
    <property type="entry name" value="SRP54"/>
    <property type="match status" value="1"/>
</dbReference>
<evidence type="ECO:0000259" key="9">
    <source>
        <dbReference type="PROSITE" id="PS00300"/>
    </source>
</evidence>
<dbReference type="GO" id="GO:0005737">
    <property type="term" value="C:cytoplasm"/>
    <property type="evidence" value="ECO:0007669"/>
    <property type="project" value="UniProtKB-SubCell"/>
</dbReference>
<organism evidence="10 11">
    <name type="scientific">Oxyplasma meridianum</name>
    <dbReference type="NCBI Taxonomy" id="3073602"/>
    <lineage>
        <taxon>Archaea</taxon>
        <taxon>Methanobacteriati</taxon>
        <taxon>Thermoplasmatota</taxon>
        <taxon>Thermoplasmata</taxon>
        <taxon>Thermoplasmatales</taxon>
        <taxon>Thermoplasmataceae</taxon>
        <taxon>Oxyplasma</taxon>
    </lineage>
</organism>
<dbReference type="InterPro" id="IPR042101">
    <property type="entry name" value="SRP54_N_sf"/>
</dbReference>
<comment type="similarity">
    <text evidence="8">Belongs to the GTP-binding SRP family. FtsY subfamily.</text>
</comment>
<dbReference type="SUPFAM" id="SSF47364">
    <property type="entry name" value="Domain of the SRP/SRP receptor G-proteins"/>
    <property type="match status" value="1"/>
</dbReference>
<dbReference type="InterPro" id="IPR027417">
    <property type="entry name" value="P-loop_NTPase"/>
</dbReference>
<evidence type="ECO:0000313" key="11">
    <source>
        <dbReference type="Proteomes" id="UP001451606"/>
    </source>
</evidence>
<dbReference type="Gene3D" id="3.40.50.300">
    <property type="entry name" value="P-loop containing nucleotide triphosphate hydrolases"/>
    <property type="match status" value="1"/>
</dbReference>
<dbReference type="InterPro" id="IPR000897">
    <property type="entry name" value="SRP54_GTPase_dom"/>
</dbReference>
<accession>A0AAX4NHT2</accession>
<sequence>MFEGIKNKFIKLFKSSTSGTEIIRRDEVENTIRNILLEADVDYDTAQIITERLDRRIIKSGRKIEMDLVKEYLKETITEILNEIPPALDILNAPKKPYVILFLGINGTGKTTTISKIASYLRKNGKRVVLAAADTFRAGAIEQISALGSDIGVNVIKHTAGSDPSSVAFDAIEHAKARDIDYVLVDSAGRMQTNKNLIDEMRKIKRVAKPDLTVMVLDSMIGQDAYNQAEVFMNEIKFDAVILTKLDTDARGGAVLTIVHQLKKPVLFLGTGQGFDDLIKFDPKWYIGKIIP</sequence>
<feature type="binding site" evidence="8">
    <location>
        <begin position="244"/>
        <end position="247"/>
    </location>
    <ligand>
        <name>GTP</name>
        <dbReference type="ChEBI" id="CHEBI:37565"/>
    </ligand>
</feature>
<keyword evidence="6 8" id="KW-0472">Membrane</keyword>
<comment type="function">
    <text evidence="8">Involved in targeting and insertion of nascent membrane proteins into the cytoplasmic membrane. Acts as a receptor for the complex formed by the signal recognition particle (SRP) and the ribosome-nascent chain (RNC).</text>
</comment>
<keyword evidence="2 8" id="KW-0963">Cytoplasm</keyword>
<dbReference type="InterPro" id="IPR003593">
    <property type="entry name" value="AAA+_ATPase"/>
</dbReference>